<keyword evidence="1" id="KW-0732">Signal</keyword>
<gene>
    <name evidence="2" type="ORF">C7C46_31520</name>
</gene>
<comment type="caution">
    <text evidence="2">The sequence shown here is derived from an EMBL/GenBank/DDBJ whole genome shotgun (WGS) entry which is preliminary data.</text>
</comment>
<reference evidence="2 3" key="1">
    <citation type="submission" date="2018-03" db="EMBL/GenBank/DDBJ databases">
        <title>Bioinformatic expansion and discovery of thiopeptide antibiotics.</title>
        <authorList>
            <person name="Schwalen C.J."/>
            <person name="Hudson G.A."/>
            <person name="Mitchell D.A."/>
        </authorList>
    </citation>
    <scope>NUCLEOTIDE SEQUENCE [LARGE SCALE GENOMIC DNA]</scope>
    <source>
        <strain evidence="2 3">ATCC 21389</strain>
    </source>
</reference>
<dbReference type="RefSeq" id="WP_110673343.1">
    <property type="nucleotide sequence ID" value="NZ_PYBW01000180.1"/>
</dbReference>
<evidence type="ECO:0000256" key="1">
    <source>
        <dbReference type="SAM" id="SignalP"/>
    </source>
</evidence>
<feature type="signal peptide" evidence="1">
    <location>
        <begin position="1"/>
        <end position="25"/>
    </location>
</feature>
<evidence type="ECO:0000313" key="3">
    <source>
        <dbReference type="Proteomes" id="UP000248039"/>
    </source>
</evidence>
<dbReference type="Proteomes" id="UP000248039">
    <property type="component" value="Unassembled WGS sequence"/>
</dbReference>
<keyword evidence="3" id="KW-1185">Reference proteome</keyword>
<dbReference type="AlphaFoldDB" id="A0A2V4NHA2"/>
<protein>
    <submittedName>
        <fullName evidence="2">Rodlet layer protein</fullName>
    </submittedName>
</protein>
<organism evidence="2 3">
    <name type="scientific">Streptomyces tateyamensis</name>
    <dbReference type="NCBI Taxonomy" id="565073"/>
    <lineage>
        <taxon>Bacteria</taxon>
        <taxon>Bacillati</taxon>
        <taxon>Actinomycetota</taxon>
        <taxon>Actinomycetes</taxon>
        <taxon>Kitasatosporales</taxon>
        <taxon>Streptomycetaceae</taxon>
        <taxon>Streptomyces</taxon>
    </lineage>
</organism>
<dbReference type="EMBL" id="PYBW01000180">
    <property type="protein sequence ID" value="PYC66358.1"/>
    <property type="molecule type" value="Genomic_DNA"/>
</dbReference>
<feature type="chain" id="PRO_5016027627" evidence="1">
    <location>
        <begin position="26"/>
        <end position="114"/>
    </location>
</feature>
<evidence type="ECO:0000313" key="2">
    <source>
        <dbReference type="EMBL" id="PYC66358.1"/>
    </source>
</evidence>
<sequence>MLKKALAGAGLAVASMAAIASPAFAIGDADGSAASVSGDGGTNNTGTYGDHSANYHAADNLNLCLPEVHHTQVGVLVPVQVDVPLLNQQQHQVCNLGQTTQANGDAALLSHAIG</sequence>
<accession>A0A2V4NHA2</accession>
<proteinExistence type="predicted"/>
<dbReference type="InterPro" id="IPR047736">
    <property type="entry name" value="RdlA/B-like"/>
</dbReference>
<name>A0A2V4NHA2_9ACTN</name>
<dbReference type="Pfam" id="PF25848">
    <property type="entry name" value="Rodlin"/>
    <property type="match status" value="1"/>
</dbReference>